<dbReference type="HOGENOM" id="CLU_3152301_0_0_10"/>
<dbReference type="eggNOG" id="ENOG502ZS4Z">
    <property type="taxonomic scope" value="Bacteria"/>
</dbReference>
<keyword evidence="1" id="KW-0812">Transmembrane</keyword>
<dbReference type="KEGG" id="eao:BD94_1499"/>
<dbReference type="AlphaFoldDB" id="A0A077EGH2"/>
<name>A0A077EGH2_9FLAO</name>
<reference evidence="2" key="2">
    <citation type="journal article" date="2015" name="Genome Biol. Evol.">
        <title>Complete Genome Sequence and Transcriptomic Analysis of the Novel Pathogen Elizabethkingia anophelis in Response to Oxidative Stress.</title>
        <authorList>
            <person name="Li Y."/>
            <person name="Liu Y."/>
            <person name="Chew S.C."/>
            <person name="Tay M."/>
            <person name="Salido M.M."/>
            <person name="Teo J."/>
            <person name="Lauro F.M."/>
            <person name="Givskov M."/>
            <person name="Yang L."/>
        </authorList>
    </citation>
    <scope>NUCLEOTIDE SEQUENCE</scope>
    <source>
        <strain evidence="2">NUHP1</strain>
    </source>
</reference>
<evidence type="ECO:0000313" key="3">
    <source>
        <dbReference type="Proteomes" id="UP000028933"/>
    </source>
</evidence>
<accession>A0A077EGH2</accession>
<protein>
    <submittedName>
        <fullName evidence="2">Uncharacterized protein</fullName>
    </submittedName>
</protein>
<reference evidence="2" key="1">
    <citation type="journal article" date="2013" name="Lancet">
        <title>First case of E anophelis outbreak in an intensive-care unit.</title>
        <authorList>
            <person name="Teo J."/>
            <person name="Tan S.Y."/>
            <person name="Tay M."/>
            <person name="Ding Y."/>
            <person name="Kjelleberg S."/>
            <person name="Givskov M."/>
            <person name="Lin R.T."/>
            <person name="Yang L."/>
        </authorList>
    </citation>
    <scope>NUCLEOTIDE SEQUENCE [LARGE SCALE GENOMIC DNA]</scope>
    <source>
        <strain evidence="2">NUHP1</strain>
    </source>
</reference>
<evidence type="ECO:0000313" key="2">
    <source>
        <dbReference type="EMBL" id="AIL45274.1"/>
    </source>
</evidence>
<organism evidence="2 3">
    <name type="scientific">Elizabethkingia anophelis NUHP1</name>
    <dbReference type="NCBI Taxonomy" id="1338011"/>
    <lineage>
        <taxon>Bacteria</taxon>
        <taxon>Pseudomonadati</taxon>
        <taxon>Bacteroidota</taxon>
        <taxon>Flavobacteriia</taxon>
        <taxon>Flavobacteriales</taxon>
        <taxon>Weeksellaceae</taxon>
        <taxon>Elizabethkingia</taxon>
    </lineage>
</organism>
<sequence>MKKNKLYILVIIAIIILFLIFIFEYEKGVEIGTWGVNRSINWGWDFGF</sequence>
<gene>
    <name evidence="2" type="ORF">BD94_1499</name>
</gene>
<proteinExistence type="predicted"/>
<dbReference type="EMBL" id="CP007547">
    <property type="protein sequence ID" value="AIL45274.1"/>
    <property type="molecule type" value="Genomic_DNA"/>
</dbReference>
<dbReference type="Proteomes" id="UP000028933">
    <property type="component" value="Chromosome"/>
</dbReference>
<feature type="transmembrane region" description="Helical" evidence="1">
    <location>
        <begin position="6"/>
        <end position="23"/>
    </location>
</feature>
<keyword evidence="1" id="KW-1133">Transmembrane helix</keyword>
<keyword evidence="1" id="KW-0472">Membrane</keyword>
<evidence type="ECO:0000256" key="1">
    <source>
        <dbReference type="SAM" id="Phobius"/>
    </source>
</evidence>